<dbReference type="InterPro" id="IPR036770">
    <property type="entry name" value="Ankyrin_rpt-contain_sf"/>
</dbReference>
<dbReference type="VEuPathDB" id="AmoebaDB:EHI7A_023790"/>
<comment type="caution">
    <text evidence="10">The sequence shown here is derived from an EMBL/GenBank/DDBJ whole genome shotgun (WGS) entry which is preliminary data.</text>
</comment>
<evidence type="ECO:0000313" key="11">
    <source>
        <dbReference type="Proteomes" id="UP000078387"/>
    </source>
</evidence>
<dbReference type="InterPro" id="IPR021832">
    <property type="entry name" value="ANKRD13"/>
</dbReference>
<reference evidence="10 11" key="1">
    <citation type="submission" date="2016-05" db="EMBL/GenBank/DDBJ databases">
        <title>First whole genome sequencing of Entamoeba histolytica HM1:IMSS-clone-6.</title>
        <authorList>
            <person name="Mukherjee Avik.K."/>
            <person name="Izumyama S."/>
            <person name="Nakada-Tsukui K."/>
            <person name="Nozaki T."/>
        </authorList>
    </citation>
    <scope>NUCLEOTIDE SEQUENCE [LARGE SCALE GENOMIC DNA]</scope>
    <source>
        <strain evidence="10 11">HM1:IMSS clone 6</strain>
    </source>
</reference>
<dbReference type="VEuPathDB" id="AmoebaDB:EHI_178090"/>
<dbReference type="VEuPathDB" id="AmoebaDB:EHI8A_020870"/>
<feature type="domain" description="Ankyrin repeat" evidence="9">
    <location>
        <begin position="154"/>
        <end position="285"/>
    </location>
</feature>
<keyword evidence="5" id="KW-0472">Membrane</keyword>
<name>A0A5K1VA22_ENTHI</name>
<dbReference type="OMA" id="WLGNQIS"/>
<comment type="function">
    <text evidence="7">Acts as a molecular chaperone for G protein-coupled receptors, regulating their biogenesis and exit from the ER.</text>
</comment>
<proteinExistence type="predicted"/>
<dbReference type="PROSITE" id="PS50088">
    <property type="entry name" value="ANK_REPEAT"/>
    <property type="match status" value="1"/>
</dbReference>
<dbReference type="Pfam" id="PF13637">
    <property type="entry name" value="Ank_4"/>
    <property type="match status" value="1"/>
</dbReference>
<dbReference type="InterPro" id="IPR002110">
    <property type="entry name" value="Ankyrin_rpt"/>
</dbReference>
<dbReference type="Gene3D" id="1.25.40.20">
    <property type="entry name" value="Ankyrin repeat-containing domain"/>
    <property type="match status" value="1"/>
</dbReference>
<keyword evidence="6" id="KW-0143">Chaperone</keyword>
<evidence type="ECO:0000256" key="2">
    <source>
        <dbReference type="ARBA" id="ARBA00022737"/>
    </source>
</evidence>
<evidence type="ECO:0000256" key="4">
    <source>
        <dbReference type="ARBA" id="ARBA00023043"/>
    </source>
</evidence>
<dbReference type="EMBL" id="BDEQ01000001">
    <property type="protein sequence ID" value="GAT96543.1"/>
    <property type="molecule type" value="Genomic_DNA"/>
</dbReference>
<accession>A0A5K1VA22</accession>
<keyword evidence="3" id="KW-0256">Endoplasmic reticulum</keyword>
<dbReference type="Proteomes" id="UP000078387">
    <property type="component" value="Unassembled WGS sequence"/>
</dbReference>
<keyword evidence="4 8" id="KW-0040">ANK repeat</keyword>
<dbReference type="VEuPathDB" id="AmoebaDB:EHI5A_044810"/>
<dbReference type="PROSITE" id="PS50297">
    <property type="entry name" value="ANK_REP_REGION"/>
    <property type="match status" value="1"/>
</dbReference>
<protein>
    <submittedName>
        <fullName evidence="10">Ankyrin repeat protein putative</fullName>
    </submittedName>
</protein>
<evidence type="ECO:0000256" key="7">
    <source>
        <dbReference type="ARBA" id="ARBA00037107"/>
    </source>
</evidence>
<dbReference type="PANTHER" id="PTHR12447">
    <property type="entry name" value="ANKYRIN REPEAT DOMAIN-CONTAINING PROTEIN 13"/>
    <property type="match status" value="1"/>
</dbReference>
<evidence type="ECO:0000256" key="3">
    <source>
        <dbReference type="ARBA" id="ARBA00022824"/>
    </source>
</evidence>
<dbReference type="InterPro" id="IPR055285">
    <property type="entry name" value="ANKRD13_C"/>
</dbReference>
<sequence>MATQQINKYTPVHWAIINNIPLKEEMLCHCNINDFDCYGIPGLHYAIHMQNIEVIQWLFDHGADPLLRNKNGFNAFQEAVCTRNEQIIKITYEKTYNYYETIYDERVIDGAETLNELHDFQFTLHWELQTWIPLGTYLLPSDNNVIRKRGKNLRLDMNIIGFSHYTVQKGNGSLIFFGEDKNQFKKGEVIFVNHNEKTVTKLCGCGTQRKLKIEDVLKTNVTTMKTKIIFDCKEAKTLLGYERNENINGINCKVYNVTPFWAELITRELPSIIQKPKHFKSKIYDDEYIQNHIKNNILLRKNEKEILRKKTCQAEMWIGKGSIELSEFKILMKFLSKNFDNFSAFEDFFERNNLTNDFGFPLQFKIPLAFSLSIVANIKDYQAVSPNEEIFEIPKAYNILDFTKN</sequence>
<dbReference type="Pfam" id="PF11904">
    <property type="entry name" value="ANKRD13_C"/>
    <property type="match status" value="1"/>
</dbReference>
<dbReference type="AlphaFoldDB" id="A0A5K1VA22"/>
<dbReference type="PANTHER" id="PTHR12447:SF25">
    <property type="entry name" value="ANKYRIN REPEAT DOMAIN-CONTAINING PROTEIN 13C"/>
    <property type="match status" value="1"/>
</dbReference>
<comment type="subcellular location">
    <subcellularLocation>
        <location evidence="1">Endoplasmic reticulum membrane</location>
    </subcellularLocation>
</comment>
<evidence type="ECO:0000256" key="1">
    <source>
        <dbReference type="ARBA" id="ARBA00004586"/>
    </source>
</evidence>
<evidence type="ECO:0000256" key="6">
    <source>
        <dbReference type="ARBA" id="ARBA00023186"/>
    </source>
</evidence>
<dbReference type="GO" id="GO:0005789">
    <property type="term" value="C:endoplasmic reticulum membrane"/>
    <property type="evidence" value="ECO:0007669"/>
    <property type="project" value="UniProtKB-SubCell"/>
</dbReference>
<gene>
    <name evidence="10" type="ORF">CL6EHI_178090</name>
</gene>
<evidence type="ECO:0000256" key="5">
    <source>
        <dbReference type="ARBA" id="ARBA00023136"/>
    </source>
</evidence>
<evidence type="ECO:0000259" key="9">
    <source>
        <dbReference type="Pfam" id="PF11904"/>
    </source>
</evidence>
<dbReference type="SUPFAM" id="SSF48403">
    <property type="entry name" value="Ankyrin repeat"/>
    <property type="match status" value="1"/>
</dbReference>
<organism evidence="10 11">
    <name type="scientific">Entamoeba histolytica</name>
    <dbReference type="NCBI Taxonomy" id="5759"/>
    <lineage>
        <taxon>Eukaryota</taxon>
        <taxon>Amoebozoa</taxon>
        <taxon>Evosea</taxon>
        <taxon>Archamoebae</taxon>
        <taxon>Mastigamoebida</taxon>
        <taxon>Entamoebidae</taxon>
        <taxon>Entamoeba</taxon>
    </lineage>
</organism>
<feature type="repeat" description="ANK" evidence="8">
    <location>
        <begin position="38"/>
        <end position="70"/>
    </location>
</feature>
<dbReference type="SMART" id="SM00248">
    <property type="entry name" value="ANK"/>
    <property type="match status" value="3"/>
</dbReference>
<keyword evidence="2" id="KW-0677">Repeat</keyword>
<dbReference type="VEuPathDB" id="AmoebaDB:KM1_054630"/>
<evidence type="ECO:0000313" key="10">
    <source>
        <dbReference type="EMBL" id="GAT96543.1"/>
    </source>
</evidence>
<evidence type="ECO:0000256" key="8">
    <source>
        <dbReference type="PROSITE-ProRule" id="PRU00023"/>
    </source>
</evidence>